<dbReference type="Gene3D" id="3.90.1720.10">
    <property type="entry name" value="endopeptidase domain like (from Nostoc punctiforme)"/>
    <property type="match status" value="1"/>
</dbReference>
<gene>
    <name evidence="3" type="ORF">SAMN05421504_104375</name>
</gene>
<dbReference type="STRING" id="589385.SAMN05421504_104375"/>
<feature type="signal peptide" evidence="1">
    <location>
        <begin position="1"/>
        <end position="26"/>
    </location>
</feature>
<dbReference type="AlphaFoldDB" id="A0A1H3GTE8"/>
<dbReference type="Pfam" id="PF26607">
    <property type="entry name" value="DUF8189"/>
    <property type="match status" value="1"/>
</dbReference>
<dbReference type="SUPFAM" id="SSF89372">
    <property type="entry name" value="Fucose-specific lectin"/>
    <property type="match status" value="1"/>
</dbReference>
<dbReference type="Proteomes" id="UP000199515">
    <property type="component" value="Unassembled WGS sequence"/>
</dbReference>
<name>A0A1H3GTE8_9PSEU</name>
<sequence length="505" mass="54536">MKPARVLLLLLIAALSLAGMAMPAAAEGSALGGPITRSEVIWRAQYWVDHQPGPYNQGGDAPGPGGDFRYRRDCSGYISMAWHLADNPWTGALPNYSQEIPRADLRPGDILNSYYDHVFLFHQWEDDHGGFSYYSFGSTPVRHLRANINDASLDGHPNGDYKALRYTKIIEDTAAAPHPYAAGRVVSGRSADGRMETFAAGADGVYHSWQTEPNAGWSAWEFKGGPRNAQLAIAPNADGRLELFALSDGTFDHIWQNSPSGTWSNWENFGTGGYRVAAGANADGRIEVFASNGSGVFHRWQTSPNGGWSGWEGTLGGPANSRLAMESALDGRLEVFALSDSTFEHLWQTGVNGAWSSWENFGTGGHDLTVNHNTDGRLEAFASNANGVFHRWQTGFSSWSGWEGTGGGPANSELTSDRSVDGRVEVFAVNGATASHTWQTNPNAPYSAWDNFGTGGTEINAGHNADGRIEVFASSGAGVFHRWQTGFADWSGWGWLKDSAGPAIR</sequence>
<feature type="domain" description="PLL-like beta propeller" evidence="2">
    <location>
        <begin position="189"/>
        <end position="407"/>
    </location>
</feature>
<keyword evidence="4" id="KW-1185">Reference proteome</keyword>
<feature type="chain" id="PRO_5011782334" description="PLL-like beta propeller domain-containing protein" evidence="1">
    <location>
        <begin position="27"/>
        <end position="505"/>
    </location>
</feature>
<dbReference type="CDD" id="cd22954">
    <property type="entry name" value="PLL_lectin"/>
    <property type="match status" value="1"/>
</dbReference>
<proteinExistence type="predicted"/>
<reference evidence="3 4" key="1">
    <citation type="submission" date="2016-10" db="EMBL/GenBank/DDBJ databases">
        <authorList>
            <person name="de Groot N.N."/>
        </authorList>
    </citation>
    <scope>NUCLEOTIDE SEQUENCE [LARGE SCALE GENOMIC DNA]</scope>
    <source>
        <strain evidence="3 4">CPCC 202699</strain>
    </source>
</reference>
<dbReference type="InterPro" id="IPR058502">
    <property type="entry name" value="PLL-like_beta-prop"/>
</dbReference>
<organism evidence="3 4">
    <name type="scientific">Amycolatopsis xylanica</name>
    <dbReference type="NCBI Taxonomy" id="589385"/>
    <lineage>
        <taxon>Bacteria</taxon>
        <taxon>Bacillati</taxon>
        <taxon>Actinomycetota</taxon>
        <taxon>Actinomycetes</taxon>
        <taxon>Pseudonocardiales</taxon>
        <taxon>Pseudonocardiaceae</taxon>
        <taxon>Amycolatopsis</taxon>
    </lineage>
</organism>
<evidence type="ECO:0000313" key="3">
    <source>
        <dbReference type="EMBL" id="SDY05928.1"/>
    </source>
</evidence>
<evidence type="ECO:0000256" key="1">
    <source>
        <dbReference type="SAM" id="SignalP"/>
    </source>
</evidence>
<dbReference type="Gene3D" id="2.120.10.70">
    <property type="entry name" value="Fucose-specific lectin"/>
    <property type="match status" value="1"/>
</dbReference>
<protein>
    <recommendedName>
        <fullName evidence="2">PLL-like beta propeller domain-containing protein</fullName>
    </recommendedName>
</protein>
<dbReference type="EMBL" id="FNON01000004">
    <property type="protein sequence ID" value="SDY05928.1"/>
    <property type="molecule type" value="Genomic_DNA"/>
</dbReference>
<accession>A0A1H3GTE8</accession>
<keyword evidence="1" id="KW-0732">Signal</keyword>
<evidence type="ECO:0000313" key="4">
    <source>
        <dbReference type="Proteomes" id="UP000199515"/>
    </source>
</evidence>
<evidence type="ECO:0000259" key="2">
    <source>
        <dbReference type="Pfam" id="PF26607"/>
    </source>
</evidence>